<reference evidence="1" key="1">
    <citation type="journal article" date="2015" name="Nature">
        <title>Complex archaea that bridge the gap between prokaryotes and eukaryotes.</title>
        <authorList>
            <person name="Spang A."/>
            <person name="Saw J.H."/>
            <person name="Jorgensen S.L."/>
            <person name="Zaremba-Niedzwiedzka K."/>
            <person name="Martijn J."/>
            <person name="Lind A.E."/>
            <person name="van Eijk R."/>
            <person name="Schleper C."/>
            <person name="Guy L."/>
            <person name="Ettema T.J."/>
        </authorList>
    </citation>
    <scope>NUCLEOTIDE SEQUENCE</scope>
</reference>
<evidence type="ECO:0000313" key="1">
    <source>
        <dbReference type="EMBL" id="KKM66985.1"/>
    </source>
</evidence>
<accession>A0A0F9LRJ1</accession>
<dbReference type="AlphaFoldDB" id="A0A0F9LRJ1"/>
<gene>
    <name evidence="1" type="ORF">LCGC14_1475710</name>
</gene>
<sequence length="144" mass="15998">MSSWERWASWVTWVTWANLADGQIAEPYLSASLGAESTVFPREARRRKNLRTNRTALDGLVCPVGIYSRPPCAHLSRTPYDHLNHQIITVCDTLRAHPGRNPGAIKSQAALGRESPVRPTPAPVTIIARVVFASSLRWIGYGPR</sequence>
<proteinExistence type="predicted"/>
<dbReference type="EMBL" id="LAZR01010429">
    <property type="protein sequence ID" value="KKM66985.1"/>
    <property type="molecule type" value="Genomic_DNA"/>
</dbReference>
<protein>
    <submittedName>
        <fullName evidence="1">Uncharacterized protein</fullName>
    </submittedName>
</protein>
<comment type="caution">
    <text evidence="1">The sequence shown here is derived from an EMBL/GenBank/DDBJ whole genome shotgun (WGS) entry which is preliminary data.</text>
</comment>
<organism evidence="1">
    <name type="scientific">marine sediment metagenome</name>
    <dbReference type="NCBI Taxonomy" id="412755"/>
    <lineage>
        <taxon>unclassified sequences</taxon>
        <taxon>metagenomes</taxon>
        <taxon>ecological metagenomes</taxon>
    </lineage>
</organism>
<name>A0A0F9LRJ1_9ZZZZ</name>